<evidence type="ECO:0000256" key="6">
    <source>
        <dbReference type="SAM" id="Phobius"/>
    </source>
</evidence>
<evidence type="ECO:0000313" key="8">
    <source>
        <dbReference type="EMBL" id="TCK61546.1"/>
    </source>
</evidence>
<keyword evidence="2" id="KW-1003">Cell membrane</keyword>
<evidence type="ECO:0000256" key="3">
    <source>
        <dbReference type="ARBA" id="ARBA00022692"/>
    </source>
</evidence>
<dbReference type="SUPFAM" id="SSF52540">
    <property type="entry name" value="P-loop containing nucleoside triphosphate hydrolases"/>
    <property type="match status" value="1"/>
</dbReference>
<dbReference type="RefSeq" id="WP_132870928.1">
    <property type="nucleotide sequence ID" value="NZ_SMGG01000003.1"/>
</dbReference>
<name>A0A4R1KAQ3_9BACT</name>
<reference evidence="8 9" key="1">
    <citation type="submission" date="2019-03" db="EMBL/GenBank/DDBJ databases">
        <title>Genomic Encyclopedia of Type Strains, Phase IV (KMG-IV): sequencing the most valuable type-strain genomes for metagenomic binning, comparative biology and taxonomic classification.</title>
        <authorList>
            <person name="Goeker M."/>
        </authorList>
    </citation>
    <scope>NUCLEOTIDE SEQUENCE [LARGE SCALE GENOMIC DNA]</scope>
    <source>
        <strain evidence="8 9">DSM 24984</strain>
    </source>
</reference>
<keyword evidence="3 6" id="KW-0812">Transmembrane</keyword>
<keyword evidence="9" id="KW-1185">Reference proteome</keyword>
<feature type="domain" description="Type IV secretion system coupling protein TraD DNA-binding" evidence="7">
    <location>
        <begin position="162"/>
        <end position="534"/>
    </location>
</feature>
<dbReference type="PANTHER" id="PTHR37937:SF1">
    <property type="entry name" value="CONJUGATIVE TRANSFER: DNA TRANSPORT"/>
    <property type="match status" value="1"/>
</dbReference>
<dbReference type="GO" id="GO:0005886">
    <property type="term" value="C:plasma membrane"/>
    <property type="evidence" value="ECO:0007669"/>
    <property type="project" value="UniProtKB-SubCell"/>
</dbReference>
<dbReference type="PANTHER" id="PTHR37937">
    <property type="entry name" value="CONJUGATIVE TRANSFER: DNA TRANSPORT"/>
    <property type="match status" value="1"/>
</dbReference>
<feature type="transmembrane region" description="Helical" evidence="6">
    <location>
        <begin position="23"/>
        <end position="45"/>
    </location>
</feature>
<dbReference type="EMBL" id="SMGG01000003">
    <property type="protein sequence ID" value="TCK61546.1"/>
    <property type="molecule type" value="Genomic_DNA"/>
</dbReference>
<keyword evidence="4 6" id="KW-1133">Transmembrane helix</keyword>
<evidence type="ECO:0000256" key="5">
    <source>
        <dbReference type="ARBA" id="ARBA00023136"/>
    </source>
</evidence>
<dbReference type="Gene3D" id="3.40.50.300">
    <property type="entry name" value="P-loop containing nucleotide triphosphate hydrolases"/>
    <property type="match status" value="2"/>
</dbReference>
<comment type="subcellular location">
    <subcellularLocation>
        <location evidence="1">Cell membrane</location>
        <topology evidence="1">Multi-pass membrane protein</topology>
    </subcellularLocation>
</comment>
<dbReference type="CDD" id="cd01127">
    <property type="entry name" value="TrwB_TraG_TraD_VirD4"/>
    <property type="match status" value="1"/>
</dbReference>
<evidence type="ECO:0000259" key="7">
    <source>
        <dbReference type="Pfam" id="PF10412"/>
    </source>
</evidence>
<dbReference type="AlphaFoldDB" id="A0A4R1KAQ3"/>
<keyword evidence="5 6" id="KW-0472">Membrane</keyword>
<evidence type="ECO:0000256" key="1">
    <source>
        <dbReference type="ARBA" id="ARBA00004651"/>
    </source>
</evidence>
<dbReference type="InterPro" id="IPR019476">
    <property type="entry name" value="T4SS_TraD_DNA-bd"/>
</dbReference>
<evidence type="ECO:0000313" key="9">
    <source>
        <dbReference type="Proteomes" id="UP000294614"/>
    </source>
</evidence>
<evidence type="ECO:0000256" key="2">
    <source>
        <dbReference type="ARBA" id="ARBA00022475"/>
    </source>
</evidence>
<dbReference type="OrthoDB" id="102453at2"/>
<dbReference type="Proteomes" id="UP000294614">
    <property type="component" value="Unassembled WGS sequence"/>
</dbReference>
<evidence type="ECO:0000256" key="4">
    <source>
        <dbReference type="ARBA" id="ARBA00022989"/>
    </source>
</evidence>
<dbReference type="Pfam" id="PF10412">
    <property type="entry name" value="TrwB_AAD_bind"/>
    <property type="match status" value="1"/>
</dbReference>
<sequence length="591" mass="67665">MSENHNYTGFEAWLHNLKMSMRMMLFILAALAIVYVAVVVTYVYFSYDKDQLYYMYKWLLSGALAKTFPNFTMHLNYDGKVIEVAAHNLFSVYYEQGMTDLLALRSVAIKSLLVFLLFFPLHKFFSNKAKSQSKDEYARGSQLSTPKELRKQLRKEQLSLPFGEVKMPIKAEVKHCFIVGATGKGKTVLTSSFIEELRRRGEKAIIYDFKGDYVSRFFDPERDLLFNPLDSRSINWDIFSDMKTPMDIISMTASLIPEQAHTSQPFFNLAARDVFTGVVSHLFQTNQKNYSTLWNTLTKSPEELAELLRNTKGGTAGAAHIADPSNKQTGSVLSTMHLYSKIFEYFKDDNDSFSIEEWVKNGSGILFISNYDKLKETLKPILTMFIDTVARNLISMPDDPNNRLFFILDEFGTLQKMQRIVELLTLSRSKGGAVFLGIQDIGQIDNIYGKDLRNTIINACGTNAIFGVNDPDTADFLSRKIGDTEYHKALSGMTFGSSERNSVNMHRQKVREPLFISSQIMQLPDLQCYVKFPNFAGCMTTLKPKSYSVNQEEFKMRPDLSLDNIFWERQKILDELQIIKTDQNSSKLEKF</sequence>
<dbReference type="InterPro" id="IPR051539">
    <property type="entry name" value="T4SS-coupling_protein"/>
</dbReference>
<accession>A0A4R1KAQ3</accession>
<gene>
    <name evidence="8" type="ORF">C8D98_0047</name>
</gene>
<dbReference type="InterPro" id="IPR027417">
    <property type="entry name" value="P-loop_NTPase"/>
</dbReference>
<feature type="transmembrane region" description="Helical" evidence="6">
    <location>
        <begin position="102"/>
        <end position="121"/>
    </location>
</feature>
<protein>
    <submittedName>
        <fullName evidence="8">Type IV conjugative transfer system coupling protein TraD</fullName>
    </submittedName>
</protein>
<organism evidence="8 9">
    <name type="scientific">Seleniivibrio woodruffii</name>
    <dbReference type="NCBI Taxonomy" id="1078050"/>
    <lineage>
        <taxon>Bacteria</taxon>
        <taxon>Pseudomonadati</taxon>
        <taxon>Deferribacterota</taxon>
        <taxon>Deferribacteres</taxon>
        <taxon>Deferribacterales</taxon>
        <taxon>Geovibrionaceae</taxon>
        <taxon>Seleniivibrio</taxon>
    </lineage>
</organism>
<comment type="caution">
    <text evidence="8">The sequence shown here is derived from an EMBL/GenBank/DDBJ whole genome shotgun (WGS) entry which is preliminary data.</text>
</comment>
<proteinExistence type="predicted"/>